<keyword evidence="1" id="KW-0472">Membrane</keyword>
<dbReference type="GeneID" id="80558481"/>
<organism evidence="2 3">
    <name type="scientific">Cotonvirus japonicus</name>
    <dbReference type="NCBI Taxonomy" id="2811091"/>
    <lineage>
        <taxon>Viruses</taxon>
        <taxon>Varidnaviria</taxon>
        <taxon>Bamfordvirae</taxon>
        <taxon>Nucleocytoviricota</taxon>
        <taxon>Megaviricetes</taxon>
        <taxon>Imitervirales</taxon>
        <taxon>Mimiviridae</taxon>
        <taxon>Megamimivirinae</taxon>
        <taxon>Cotonvirus</taxon>
        <taxon>Cotonvirus japonicum</taxon>
    </lineage>
</organism>
<protein>
    <submittedName>
        <fullName evidence="2">Membrane protein</fullName>
    </submittedName>
</protein>
<reference evidence="2 3" key="1">
    <citation type="submission" date="2021-02" db="EMBL/GenBank/DDBJ databases">
        <title>Cotonvirus japonicus, which uses Golgi apparatus of host cells for its virion factory, phylogenetically links tailed tupanvirus and icosahedral mimivirus.</title>
        <authorList>
            <person name="Takahashi H."/>
            <person name="Fukaya S."/>
            <person name="Song C."/>
            <person name="Murata K."/>
            <person name="Takemura M."/>
        </authorList>
    </citation>
    <scope>NUCLEOTIDE SEQUENCE [LARGE SCALE GENOMIC DNA]</scope>
</reference>
<keyword evidence="1" id="KW-0812">Transmembrane</keyword>
<evidence type="ECO:0000313" key="2">
    <source>
        <dbReference type="EMBL" id="BCS83276.1"/>
    </source>
</evidence>
<feature type="transmembrane region" description="Helical" evidence="1">
    <location>
        <begin position="51"/>
        <end position="68"/>
    </location>
</feature>
<evidence type="ECO:0000313" key="3">
    <source>
        <dbReference type="Proteomes" id="UP001321479"/>
    </source>
</evidence>
<keyword evidence="1" id="KW-1133">Transmembrane helix</keyword>
<dbReference type="RefSeq" id="YP_010841884.1">
    <property type="nucleotide sequence ID" value="NC_079139.1"/>
</dbReference>
<proteinExistence type="predicted"/>
<name>A0ABM7NT29_9VIRU</name>
<accession>A0ABM7NT29</accession>
<dbReference type="Proteomes" id="UP001321479">
    <property type="component" value="Segment"/>
</dbReference>
<keyword evidence="3" id="KW-1185">Reference proteome</keyword>
<evidence type="ECO:0000256" key="1">
    <source>
        <dbReference type="SAM" id="Phobius"/>
    </source>
</evidence>
<dbReference type="EMBL" id="AP024483">
    <property type="protein sequence ID" value="BCS83276.1"/>
    <property type="molecule type" value="Genomic_DNA"/>
</dbReference>
<sequence>MSMNNNLQPKLLDPELQKKIAIALKPPQEDYWAPTKSGFQKFYHNFIKPNMFLLIFILIIIILLFYRYRSVKHNRISQDKLNQPHENMYDIHETLNTSINKTDVKLTKQETEDYKKILLYLYDLNKEKLREPPLKNNNFAYPMYPYHKGGSLKPPHNR</sequence>